<name>X1SXZ2_9ZZZZ</name>
<protein>
    <submittedName>
        <fullName evidence="1">Uncharacterized protein</fullName>
    </submittedName>
</protein>
<dbReference type="EMBL" id="BARW01008394">
    <property type="protein sequence ID" value="GAI83971.1"/>
    <property type="molecule type" value="Genomic_DNA"/>
</dbReference>
<dbReference type="AlphaFoldDB" id="X1SXZ2"/>
<gene>
    <name evidence="1" type="ORF">S12H4_17217</name>
</gene>
<organism evidence="1">
    <name type="scientific">marine sediment metagenome</name>
    <dbReference type="NCBI Taxonomy" id="412755"/>
    <lineage>
        <taxon>unclassified sequences</taxon>
        <taxon>metagenomes</taxon>
        <taxon>ecological metagenomes</taxon>
    </lineage>
</organism>
<evidence type="ECO:0000313" key="1">
    <source>
        <dbReference type="EMBL" id="GAI83971.1"/>
    </source>
</evidence>
<accession>X1SXZ2</accession>
<sequence length="136" mass="15627">MNKENISYDQSRPRWFIDLDWYQQNNRSFFTLARSCMCPKCHERLKAGEGEISASDILANIKNCCSQAPDFINGESPILESVFHFFLGNGNEPLDVEELGKQLSKHRGRDTYRTSAEILSRLLESDQYYGLRQVGA</sequence>
<proteinExistence type="predicted"/>
<reference evidence="1" key="1">
    <citation type="journal article" date="2014" name="Front. Microbiol.">
        <title>High frequency of phylogenetically diverse reductive dehalogenase-homologous genes in deep subseafloor sedimentary metagenomes.</title>
        <authorList>
            <person name="Kawai M."/>
            <person name="Futagami T."/>
            <person name="Toyoda A."/>
            <person name="Takaki Y."/>
            <person name="Nishi S."/>
            <person name="Hori S."/>
            <person name="Arai W."/>
            <person name="Tsubouchi T."/>
            <person name="Morono Y."/>
            <person name="Uchiyama I."/>
            <person name="Ito T."/>
            <person name="Fujiyama A."/>
            <person name="Inagaki F."/>
            <person name="Takami H."/>
        </authorList>
    </citation>
    <scope>NUCLEOTIDE SEQUENCE</scope>
    <source>
        <strain evidence="1">Expedition CK06-06</strain>
    </source>
</reference>
<comment type="caution">
    <text evidence="1">The sequence shown here is derived from an EMBL/GenBank/DDBJ whole genome shotgun (WGS) entry which is preliminary data.</text>
</comment>